<proteinExistence type="predicted"/>
<protein>
    <submittedName>
        <fullName evidence="1">Uncharacterized protein</fullName>
    </submittedName>
</protein>
<reference evidence="1" key="2">
    <citation type="submission" date="2020-11" db="EMBL/GenBank/DDBJ databases">
        <authorList>
            <person name="McCartney M.A."/>
            <person name="Auch B."/>
            <person name="Kono T."/>
            <person name="Mallez S."/>
            <person name="Becker A."/>
            <person name="Gohl D.M."/>
            <person name="Silverstein K.A.T."/>
            <person name="Koren S."/>
            <person name="Bechman K.B."/>
            <person name="Herman A."/>
            <person name="Abrahante J.E."/>
            <person name="Garbe J."/>
        </authorList>
    </citation>
    <scope>NUCLEOTIDE SEQUENCE</scope>
    <source>
        <strain evidence="1">Duluth1</strain>
        <tissue evidence="1">Whole animal</tissue>
    </source>
</reference>
<dbReference type="AlphaFoldDB" id="A0A9D4HPD4"/>
<gene>
    <name evidence="1" type="ORF">DPMN_052492</name>
</gene>
<comment type="caution">
    <text evidence="1">The sequence shown here is derived from an EMBL/GenBank/DDBJ whole genome shotgun (WGS) entry which is preliminary data.</text>
</comment>
<dbReference type="EMBL" id="JAIWYP010000012">
    <property type="protein sequence ID" value="KAH3726624.1"/>
    <property type="molecule type" value="Genomic_DNA"/>
</dbReference>
<reference evidence="1" key="1">
    <citation type="journal article" date="2019" name="bioRxiv">
        <title>The Genome of the Zebra Mussel, Dreissena polymorpha: A Resource for Invasive Species Research.</title>
        <authorList>
            <person name="McCartney M.A."/>
            <person name="Auch B."/>
            <person name="Kono T."/>
            <person name="Mallez S."/>
            <person name="Zhang Y."/>
            <person name="Obille A."/>
            <person name="Becker A."/>
            <person name="Abrahante J.E."/>
            <person name="Garbe J."/>
            <person name="Badalamenti J.P."/>
            <person name="Herman A."/>
            <person name="Mangelson H."/>
            <person name="Liachko I."/>
            <person name="Sullivan S."/>
            <person name="Sone E.D."/>
            <person name="Koren S."/>
            <person name="Silverstein K.A.T."/>
            <person name="Beckman K.B."/>
            <person name="Gohl D.M."/>
        </authorList>
    </citation>
    <scope>NUCLEOTIDE SEQUENCE</scope>
    <source>
        <strain evidence="1">Duluth1</strain>
        <tissue evidence="1">Whole animal</tissue>
    </source>
</reference>
<evidence type="ECO:0000313" key="1">
    <source>
        <dbReference type="EMBL" id="KAH3726624.1"/>
    </source>
</evidence>
<evidence type="ECO:0000313" key="2">
    <source>
        <dbReference type="Proteomes" id="UP000828390"/>
    </source>
</evidence>
<name>A0A9D4HPD4_DREPO</name>
<keyword evidence="2" id="KW-1185">Reference proteome</keyword>
<sequence length="133" mass="14425">MRTSVCTCLTGPPSTPVWTTQWGRSAGWTTELRSSTSQVSSKLQAATGLLCMTVTELGPRVTSSSTCVVVSYRRGTPQGVTQGPQYAIKKDFQQRTWVAMSKSPHTTLPLTPHRLFTLMVTHVGMGPRGDSPL</sequence>
<dbReference type="Proteomes" id="UP000828390">
    <property type="component" value="Unassembled WGS sequence"/>
</dbReference>
<accession>A0A9D4HPD4</accession>
<organism evidence="1 2">
    <name type="scientific">Dreissena polymorpha</name>
    <name type="common">Zebra mussel</name>
    <name type="synonym">Mytilus polymorpha</name>
    <dbReference type="NCBI Taxonomy" id="45954"/>
    <lineage>
        <taxon>Eukaryota</taxon>
        <taxon>Metazoa</taxon>
        <taxon>Spiralia</taxon>
        <taxon>Lophotrochozoa</taxon>
        <taxon>Mollusca</taxon>
        <taxon>Bivalvia</taxon>
        <taxon>Autobranchia</taxon>
        <taxon>Heteroconchia</taxon>
        <taxon>Euheterodonta</taxon>
        <taxon>Imparidentia</taxon>
        <taxon>Neoheterodontei</taxon>
        <taxon>Myida</taxon>
        <taxon>Dreissenoidea</taxon>
        <taxon>Dreissenidae</taxon>
        <taxon>Dreissena</taxon>
    </lineage>
</organism>